<dbReference type="RefSeq" id="XP_040753024.1">
    <property type="nucleotide sequence ID" value="XM_040893653.1"/>
</dbReference>
<gene>
    <name evidence="2" type="ORF">P175DRAFT_0434324</name>
</gene>
<evidence type="ECO:0000256" key="1">
    <source>
        <dbReference type="SAM" id="Phobius"/>
    </source>
</evidence>
<keyword evidence="1" id="KW-1133">Transmembrane helix</keyword>
<dbReference type="PANTHER" id="PTHR42077:SF1">
    <property type="entry name" value="YALI0F30239P"/>
    <property type="match status" value="1"/>
</dbReference>
<name>A0A2T5LZD8_9EURO</name>
<dbReference type="EMBL" id="MSFN02000003">
    <property type="protein sequence ID" value="PTU21632.1"/>
    <property type="molecule type" value="Genomic_DNA"/>
</dbReference>
<reference evidence="2 3" key="1">
    <citation type="journal article" date="2018" name="Proc. Natl. Acad. Sci. U.S.A.">
        <title>Linking secondary metabolites to gene clusters through genome sequencing of six diverse Aspergillus species.</title>
        <authorList>
            <person name="Kaerboelling I."/>
            <person name="Vesth T.C."/>
            <person name="Frisvad J.C."/>
            <person name="Nybo J.L."/>
            <person name="Theobald S."/>
            <person name="Kuo A."/>
            <person name="Bowyer P."/>
            <person name="Matsuda Y."/>
            <person name="Mondo S."/>
            <person name="Lyhne E.K."/>
            <person name="Kogle M.E."/>
            <person name="Clum A."/>
            <person name="Lipzen A."/>
            <person name="Salamov A."/>
            <person name="Ngan C.Y."/>
            <person name="Daum C."/>
            <person name="Chiniquy J."/>
            <person name="Barry K."/>
            <person name="LaButti K."/>
            <person name="Haridas S."/>
            <person name="Simmons B.A."/>
            <person name="Magnuson J.K."/>
            <person name="Mortensen U.H."/>
            <person name="Larsen T.O."/>
            <person name="Grigoriev I.V."/>
            <person name="Baker S.E."/>
            <person name="Andersen M.R."/>
        </authorList>
    </citation>
    <scope>NUCLEOTIDE SEQUENCE [LARGE SCALE GENOMIC DNA]</scope>
    <source>
        <strain evidence="2 3">IBT 24754</strain>
    </source>
</reference>
<dbReference type="OrthoDB" id="4083871at2759"/>
<evidence type="ECO:0000313" key="3">
    <source>
        <dbReference type="Proteomes" id="UP000244073"/>
    </source>
</evidence>
<dbReference type="VEuPathDB" id="FungiDB:P175DRAFT_0434324"/>
<protein>
    <submittedName>
        <fullName evidence="2">Uncharacterized protein</fullName>
    </submittedName>
</protein>
<comment type="caution">
    <text evidence="2">The sequence shown here is derived from an EMBL/GenBank/DDBJ whole genome shotgun (WGS) entry which is preliminary data.</text>
</comment>
<sequence length="107" mass="12353">MENRLVPLIILLVAVLVLITIGYVVYSIVQEVGGKTRTKMEKKNLMFTKDGMKVGVKELDDEEYVGRSQSVLVNIWNHTSFPAYKSRLWNMTRTVTEVEQKVEHRRG</sequence>
<accession>A0A2T5LZD8</accession>
<evidence type="ECO:0000313" key="2">
    <source>
        <dbReference type="EMBL" id="PTU21632.1"/>
    </source>
</evidence>
<dbReference type="PANTHER" id="PTHR42077">
    <property type="entry name" value="YALI0F30239P"/>
    <property type="match status" value="1"/>
</dbReference>
<keyword evidence="1" id="KW-0812">Transmembrane</keyword>
<proteinExistence type="predicted"/>
<dbReference type="GeneID" id="63810535"/>
<feature type="transmembrane region" description="Helical" evidence="1">
    <location>
        <begin position="6"/>
        <end position="29"/>
    </location>
</feature>
<dbReference type="AlphaFoldDB" id="A0A2T5LZD8"/>
<organism evidence="2 3">
    <name type="scientific">Aspergillus ochraceoroseus IBT 24754</name>
    <dbReference type="NCBI Taxonomy" id="1392256"/>
    <lineage>
        <taxon>Eukaryota</taxon>
        <taxon>Fungi</taxon>
        <taxon>Dikarya</taxon>
        <taxon>Ascomycota</taxon>
        <taxon>Pezizomycotina</taxon>
        <taxon>Eurotiomycetes</taxon>
        <taxon>Eurotiomycetidae</taxon>
        <taxon>Eurotiales</taxon>
        <taxon>Aspergillaceae</taxon>
        <taxon>Aspergillus</taxon>
        <taxon>Aspergillus subgen. Nidulantes</taxon>
    </lineage>
</organism>
<dbReference type="Proteomes" id="UP000244073">
    <property type="component" value="Unassembled WGS sequence"/>
</dbReference>
<keyword evidence="1" id="KW-0472">Membrane</keyword>